<dbReference type="EMBL" id="JAAZON010000007">
    <property type="protein sequence ID" value="NMC61560.1"/>
    <property type="molecule type" value="Genomic_DNA"/>
</dbReference>
<feature type="coiled-coil region" evidence="1">
    <location>
        <begin position="255"/>
        <end position="289"/>
    </location>
</feature>
<keyword evidence="1" id="KW-0175">Coiled coil</keyword>
<gene>
    <name evidence="2" type="ORF">GYA55_00175</name>
</gene>
<organism evidence="2 3">
    <name type="scientific">SAR324 cluster bacterium</name>
    <dbReference type="NCBI Taxonomy" id="2024889"/>
    <lineage>
        <taxon>Bacteria</taxon>
        <taxon>Deltaproteobacteria</taxon>
        <taxon>SAR324 cluster</taxon>
    </lineage>
</organism>
<reference evidence="2 3" key="1">
    <citation type="journal article" date="2020" name="Biotechnol. Biofuels">
        <title>New insights from the biogas microbiome by comprehensive genome-resolved metagenomics of nearly 1600 species originating from multiple anaerobic digesters.</title>
        <authorList>
            <person name="Campanaro S."/>
            <person name="Treu L."/>
            <person name="Rodriguez-R L.M."/>
            <person name="Kovalovszki A."/>
            <person name="Ziels R.M."/>
            <person name="Maus I."/>
            <person name="Zhu X."/>
            <person name="Kougias P.G."/>
            <person name="Basile A."/>
            <person name="Luo G."/>
            <person name="Schluter A."/>
            <person name="Konstantinidis K.T."/>
            <person name="Angelidaki I."/>
        </authorList>
    </citation>
    <scope>NUCLEOTIDE SEQUENCE [LARGE SCALE GENOMIC DNA]</scope>
    <source>
        <strain evidence="2">AS27yjCOA_65</strain>
    </source>
</reference>
<dbReference type="Proteomes" id="UP000524246">
    <property type="component" value="Unassembled WGS sequence"/>
</dbReference>
<name>A0A7X9IK35_9DELT</name>
<evidence type="ECO:0000256" key="1">
    <source>
        <dbReference type="SAM" id="Coils"/>
    </source>
</evidence>
<protein>
    <submittedName>
        <fullName evidence="2">Uncharacterized protein</fullName>
    </submittedName>
</protein>
<dbReference type="AlphaFoldDB" id="A0A7X9IK35"/>
<proteinExistence type="predicted"/>
<accession>A0A7X9IK35</accession>
<sequence>MNRTKPKWWAWCLCGLSILLLVLFIGIVQLPLDQYAKALLAREIRENVKQQRFADARMASPGLFDLSVSEKIFEKIDRKHKLLWVPENSVLKFLDALDALQQNNPAILQSKLDTGFLRTVEEVSDLENPESESPLVRQVEELKSSMLALDFLNEQILAIKSSRLRIAPEFIAVRDSLRIFLGFQDETKGANRRRENESQKFEFYEEGILEGLPRLQELPRTFQDMKELRDALDALGVKVQVSNQSNPMEYFAETLNELRKRCLKTKESLTKLNESEQKLQERKKGLDHKSKLMRKKLIGLLKARLFVLLSPPNLFERLNILKIHNMSN</sequence>
<comment type="caution">
    <text evidence="2">The sequence shown here is derived from an EMBL/GenBank/DDBJ whole genome shotgun (WGS) entry which is preliminary data.</text>
</comment>
<evidence type="ECO:0000313" key="3">
    <source>
        <dbReference type="Proteomes" id="UP000524246"/>
    </source>
</evidence>
<evidence type="ECO:0000313" key="2">
    <source>
        <dbReference type="EMBL" id="NMC61560.1"/>
    </source>
</evidence>